<dbReference type="SUPFAM" id="SSF53955">
    <property type="entry name" value="Lysozyme-like"/>
    <property type="match status" value="1"/>
</dbReference>
<dbReference type="STRING" id="1192034.CAP_5563"/>
<feature type="region of interest" description="Disordered" evidence="2">
    <location>
        <begin position="45"/>
        <end position="77"/>
    </location>
</feature>
<dbReference type="Gene3D" id="1.10.530.10">
    <property type="match status" value="1"/>
</dbReference>
<evidence type="ECO:0000256" key="3">
    <source>
        <dbReference type="SAM" id="SignalP"/>
    </source>
</evidence>
<evidence type="ECO:0000259" key="4">
    <source>
        <dbReference type="PROSITE" id="PS51782"/>
    </source>
</evidence>
<dbReference type="eggNOG" id="COG1388">
    <property type="taxonomic scope" value="Bacteria"/>
</dbReference>
<name>A0A017T3E3_9BACT</name>
<feature type="compositionally biased region" description="Polar residues" evidence="2">
    <location>
        <begin position="568"/>
        <end position="587"/>
    </location>
</feature>
<dbReference type="InterPro" id="IPR023346">
    <property type="entry name" value="Lysozyme-like_dom_sf"/>
</dbReference>
<proteinExistence type="inferred from homology"/>
<dbReference type="SMART" id="SM00257">
    <property type="entry name" value="LysM"/>
    <property type="match status" value="1"/>
</dbReference>
<feature type="compositionally biased region" description="Basic and acidic residues" evidence="2">
    <location>
        <begin position="89"/>
        <end position="101"/>
    </location>
</feature>
<organism evidence="5 6">
    <name type="scientific">Chondromyces apiculatus DSM 436</name>
    <dbReference type="NCBI Taxonomy" id="1192034"/>
    <lineage>
        <taxon>Bacteria</taxon>
        <taxon>Pseudomonadati</taxon>
        <taxon>Myxococcota</taxon>
        <taxon>Polyangia</taxon>
        <taxon>Polyangiales</taxon>
        <taxon>Polyangiaceae</taxon>
        <taxon>Chondromyces</taxon>
    </lineage>
</organism>
<dbReference type="GO" id="GO:0016020">
    <property type="term" value="C:membrane"/>
    <property type="evidence" value="ECO:0007669"/>
    <property type="project" value="InterPro"/>
</dbReference>
<feature type="chain" id="PRO_5001500143" evidence="3">
    <location>
        <begin position="24"/>
        <end position="612"/>
    </location>
</feature>
<feature type="compositionally biased region" description="Basic and acidic residues" evidence="2">
    <location>
        <begin position="593"/>
        <end position="605"/>
    </location>
</feature>
<dbReference type="CDD" id="cd16894">
    <property type="entry name" value="MltD-like"/>
    <property type="match status" value="1"/>
</dbReference>
<dbReference type="Pfam" id="PF01464">
    <property type="entry name" value="SLT"/>
    <property type="match status" value="1"/>
</dbReference>
<dbReference type="Gene3D" id="3.10.350.10">
    <property type="entry name" value="LysM domain"/>
    <property type="match status" value="1"/>
</dbReference>
<evidence type="ECO:0000313" key="6">
    <source>
        <dbReference type="Proteomes" id="UP000019678"/>
    </source>
</evidence>
<dbReference type="GO" id="GO:0000270">
    <property type="term" value="P:peptidoglycan metabolic process"/>
    <property type="evidence" value="ECO:0007669"/>
    <property type="project" value="InterPro"/>
</dbReference>
<keyword evidence="6" id="KW-1185">Reference proteome</keyword>
<dbReference type="PROSITE" id="PS00922">
    <property type="entry name" value="TRANSGLYCOSYLASE"/>
    <property type="match status" value="1"/>
</dbReference>
<sequence length="612" mass="66651">MSFIHKIPPMVSALAFGYGVGMAAPDAAITPVRAAVTSYQEQGATAGGVGMTAPGRRTARGATAGPKGRVPDAPAPGVTARLESNQLERLRELDPRGREEGAACSLERPTFSQPPRYASAPDANVDDVEDLDTASSEALSRLQLPDLPVTMTRRTIKYVRFFTRTERGRGMFEAWLKRSGRFQDMVQQTLREWRLPEDLIWLAMIESGFDARARSPAGAVGLWQFMPATGEVYGLQQNRFMDQRKNPQLATQAAAHHLRDLFQRFSDWNLALAAYNMGYEQLLSAIDRYGTADFNELARQGALPQETAAYVPKIAAAALVANNLERFGFDGVKLTRPVDAAEIAVSPGVPLRALAKAAGVSTATLRTLNPDLLQDRVPPGRGDYLVMVPAESLARAQASLPALLDTEPVANDVSVLNPVDLLGGREFLQRPKEDESLLSLLPKPKRRSLRDPLDVLGQDTGDRGEDDQELVPRRNARNQRPLVMYKVGAGDTLIGVARQFAVDVEDLARENGMEPDSRLREGALLRLRARQDLIEKLGNAVAPEKDSTAGSATPSKESSTPRPERPTRASTAGTHADTPTQPSTQGRAASPAKSREDAVRKESRDRSRKGRS</sequence>
<feature type="region of interest" description="Disordered" evidence="2">
    <location>
        <begin position="538"/>
        <end position="612"/>
    </location>
</feature>
<dbReference type="PANTHER" id="PTHR37423">
    <property type="entry name" value="SOLUBLE LYTIC MUREIN TRANSGLYCOSYLASE-RELATED"/>
    <property type="match status" value="1"/>
</dbReference>
<evidence type="ECO:0000313" key="5">
    <source>
        <dbReference type="EMBL" id="EYF03370.1"/>
    </source>
</evidence>
<evidence type="ECO:0000256" key="1">
    <source>
        <dbReference type="ARBA" id="ARBA00007734"/>
    </source>
</evidence>
<dbReference type="eggNOG" id="COG0741">
    <property type="taxonomic scope" value="Bacteria"/>
</dbReference>
<dbReference type="Proteomes" id="UP000019678">
    <property type="component" value="Unassembled WGS sequence"/>
</dbReference>
<feature type="region of interest" description="Disordered" evidence="2">
    <location>
        <begin position="449"/>
        <end position="475"/>
    </location>
</feature>
<dbReference type="OrthoDB" id="9815002at2"/>
<dbReference type="SUPFAM" id="SSF54106">
    <property type="entry name" value="LysM domain"/>
    <property type="match status" value="1"/>
</dbReference>
<feature type="compositionally biased region" description="Low complexity" evidence="2">
    <location>
        <begin position="52"/>
        <end position="68"/>
    </location>
</feature>
<feature type="signal peptide" evidence="3">
    <location>
        <begin position="1"/>
        <end position="23"/>
    </location>
</feature>
<dbReference type="PANTHER" id="PTHR37423:SF2">
    <property type="entry name" value="MEMBRANE-BOUND LYTIC MUREIN TRANSGLYCOSYLASE C"/>
    <property type="match status" value="1"/>
</dbReference>
<dbReference type="Pfam" id="PF01476">
    <property type="entry name" value="LysM"/>
    <property type="match status" value="1"/>
</dbReference>
<accession>A0A017T3E3</accession>
<feature type="region of interest" description="Disordered" evidence="2">
    <location>
        <begin position="89"/>
        <end position="124"/>
    </location>
</feature>
<keyword evidence="3" id="KW-0732">Signal</keyword>
<protein>
    <submittedName>
        <fullName evidence="5">Membrane-bound lytic murein transglycosylase D</fullName>
    </submittedName>
</protein>
<dbReference type="CDD" id="cd00118">
    <property type="entry name" value="LysM"/>
    <property type="match status" value="1"/>
</dbReference>
<feature type="domain" description="LysM" evidence="4">
    <location>
        <begin position="483"/>
        <end position="527"/>
    </location>
</feature>
<gene>
    <name evidence="5" type="ORF">CAP_5563</name>
</gene>
<dbReference type="PROSITE" id="PS51782">
    <property type="entry name" value="LYSM"/>
    <property type="match status" value="1"/>
</dbReference>
<reference evidence="5 6" key="1">
    <citation type="submission" date="2013-05" db="EMBL/GenBank/DDBJ databases">
        <title>Genome assembly of Chondromyces apiculatus DSM 436.</title>
        <authorList>
            <person name="Sharma G."/>
            <person name="Khatri I."/>
            <person name="Kaur C."/>
            <person name="Mayilraj S."/>
            <person name="Subramanian S."/>
        </authorList>
    </citation>
    <scope>NUCLEOTIDE SEQUENCE [LARGE SCALE GENOMIC DNA]</scope>
    <source>
        <strain evidence="5 6">DSM 436</strain>
    </source>
</reference>
<dbReference type="InterPro" id="IPR008258">
    <property type="entry name" value="Transglycosylase_SLT_dom_1"/>
</dbReference>
<comment type="similarity">
    <text evidence="1">Belongs to the transglycosylase Slt family.</text>
</comment>
<dbReference type="InterPro" id="IPR018392">
    <property type="entry name" value="LysM"/>
</dbReference>
<dbReference type="EMBL" id="ASRX01000047">
    <property type="protein sequence ID" value="EYF03370.1"/>
    <property type="molecule type" value="Genomic_DNA"/>
</dbReference>
<dbReference type="InterPro" id="IPR000189">
    <property type="entry name" value="Transglyc_AS"/>
</dbReference>
<comment type="caution">
    <text evidence="5">The sequence shown here is derived from an EMBL/GenBank/DDBJ whole genome shotgun (WGS) entry which is preliminary data.</text>
</comment>
<dbReference type="AlphaFoldDB" id="A0A017T3E3"/>
<feature type="compositionally biased region" description="Polar residues" evidence="2">
    <location>
        <begin position="548"/>
        <end position="561"/>
    </location>
</feature>
<dbReference type="InterPro" id="IPR036779">
    <property type="entry name" value="LysM_dom_sf"/>
</dbReference>
<dbReference type="GO" id="GO:0008933">
    <property type="term" value="F:peptidoglycan lytic transglycosylase activity"/>
    <property type="evidence" value="ECO:0007669"/>
    <property type="project" value="InterPro"/>
</dbReference>
<evidence type="ECO:0000256" key="2">
    <source>
        <dbReference type="SAM" id="MobiDB-lite"/>
    </source>
</evidence>